<sequence length="458" mass="49516">MFPLNDFNFVACALATFSAAVGYNVSRRRGRNSNGHAESERAKKESRLGFLKFHRRNSTASARSVSVGPSLSGSDTGTEPSATVRPRGNPHDTGANAPRASVASADRRRWSTEKVADPEDGLLKRKRSPSPGLAQQNTDTPPTKRRRTPPAEREEREEDFIKTEKNTPQLCAPNCDETPLVQAEAKATAATAIATELEEPRSDEVPAVTEQVPTPCVELPPATSQTAPLGFPQSLSAAKAAVQPPNFSASWHANPSLVATKPSSAFSAFSGQRSAFANSFAGAQHTPVWSTDMSGSVSALSQTSPAFASSDPSDPLAASIHPVPSAQKVLTGEEDEEVQTEIKGAKVFIKRGDRDFCEGILGNVKILKHKETGHLRILFRREPIWKVTMSVRLRPTVRCTFDEAQGALRVTLKEPIEDTQQEHLVIYALKRGKASRSEFAEFAKAVADSAQLQVQTLV</sequence>
<accession>A0A4Q9N274</accession>
<feature type="domain" description="RanBD1" evidence="2">
    <location>
        <begin position="320"/>
        <end position="398"/>
    </location>
</feature>
<dbReference type="AlphaFoldDB" id="A0A4Q9N274"/>
<dbReference type="OrthoDB" id="2357150at2759"/>
<name>A0A4Q9N274_9APHY</name>
<feature type="compositionally biased region" description="Polar residues" evidence="1">
    <location>
        <begin position="58"/>
        <end position="81"/>
    </location>
</feature>
<evidence type="ECO:0000313" key="3">
    <source>
        <dbReference type="EMBL" id="TBU34007.1"/>
    </source>
</evidence>
<feature type="compositionally biased region" description="Basic and acidic residues" evidence="1">
    <location>
        <begin position="149"/>
        <end position="165"/>
    </location>
</feature>
<dbReference type="Gene3D" id="2.30.29.30">
    <property type="entry name" value="Pleckstrin-homology domain (PH domain)/Phosphotyrosine-binding domain (PTB)"/>
    <property type="match status" value="1"/>
</dbReference>
<dbReference type="InterPro" id="IPR045255">
    <property type="entry name" value="RanBP1-like"/>
</dbReference>
<dbReference type="SUPFAM" id="SSF50729">
    <property type="entry name" value="PH domain-like"/>
    <property type="match status" value="1"/>
</dbReference>
<dbReference type="InterPro" id="IPR011993">
    <property type="entry name" value="PH-like_dom_sf"/>
</dbReference>
<dbReference type="Proteomes" id="UP000292957">
    <property type="component" value="Unassembled WGS sequence"/>
</dbReference>
<dbReference type="SMART" id="SM00160">
    <property type="entry name" value="RanBD"/>
    <property type="match status" value="1"/>
</dbReference>
<feature type="region of interest" description="Disordered" evidence="1">
    <location>
        <begin position="27"/>
        <end position="171"/>
    </location>
</feature>
<feature type="compositionally biased region" description="Basic and acidic residues" evidence="1">
    <location>
        <begin position="105"/>
        <end position="123"/>
    </location>
</feature>
<protein>
    <recommendedName>
        <fullName evidence="2">RanBD1 domain-containing protein</fullName>
    </recommendedName>
</protein>
<reference evidence="3" key="1">
    <citation type="submission" date="2019-01" db="EMBL/GenBank/DDBJ databases">
        <title>Draft genome sequences of three monokaryotic isolates of the white-rot basidiomycete fungus Dichomitus squalens.</title>
        <authorList>
            <consortium name="DOE Joint Genome Institute"/>
            <person name="Lopez S.C."/>
            <person name="Andreopoulos B."/>
            <person name="Pangilinan J."/>
            <person name="Lipzen A."/>
            <person name="Riley R."/>
            <person name="Ahrendt S."/>
            <person name="Ng V."/>
            <person name="Barry K."/>
            <person name="Daum C."/>
            <person name="Grigoriev I.V."/>
            <person name="Hilden K.S."/>
            <person name="Makela M.R."/>
            <person name="de Vries R.P."/>
        </authorList>
    </citation>
    <scope>NUCLEOTIDE SEQUENCE [LARGE SCALE GENOMIC DNA]</scope>
    <source>
        <strain evidence="3">OM18370.1</strain>
    </source>
</reference>
<dbReference type="PROSITE" id="PS50196">
    <property type="entry name" value="RANBD1"/>
    <property type="match status" value="1"/>
</dbReference>
<proteinExistence type="predicted"/>
<gene>
    <name evidence="3" type="ORF">BD311DRAFT_840402</name>
</gene>
<evidence type="ECO:0000259" key="2">
    <source>
        <dbReference type="PROSITE" id="PS50196"/>
    </source>
</evidence>
<dbReference type="EMBL" id="ML143389">
    <property type="protein sequence ID" value="TBU34007.1"/>
    <property type="molecule type" value="Genomic_DNA"/>
</dbReference>
<feature type="compositionally biased region" description="Basic and acidic residues" evidence="1">
    <location>
        <begin position="37"/>
        <end position="47"/>
    </location>
</feature>
<dbReference type="Pfam" id="PF00638">
    <property type="entry name" value="Ran_BP1"/>
    <property type="match status" value="1"/>
</dbReference>
<dbReference type="PANTHER" id="PTHR23138">
    <property type="entry name" value="RAN BINDING PROTEIN"/>
    <property type="match status" value="1"/>
</dbReference>
<evidence type="ECO:0000256" key="1">
    <source>
        <dbReference type="SAM" id="MobiDB-lite"/>
    </source>
</evidence>
<organism evidence="3">
    <name type="scientific">Dichomitus squalens</name>
    <dbReference type="NCBI Taxonomy" id="114155"/>
    <lineage>
        <taxon>Eukaryota</taxon>
        <taxon>Fungi</taxon>
        <taxon>Dikarya</taxon>
        <taxon>Basidiomycota</taxon>
        <taxon>Agaricomycotina</taxon>
        <taxon>Agaricomycetes</taxon>
        <taxon>Polyporales</taxon>
        <taxon>Polyporaceae</taxon>
        <taxon>Dichomitus</taxon>
    </lineage>
</organism>
<dbReference type="InterPro" id="IPR000156">
    <property type="entry name" value="Ran_bind_dom"/>
</dbReference>